<dbReference type="InterPro" id="IPR045055">
    <property type="entry name" value="DNA2/NAM7-like"/>
</dbReference>
<name>A0ABQ8HKI0_9ROSI</name>
<dbReference type="Pfam" id="PF13087">
    <property type="entry name" value="AAA_12"/>
    <property type="match status" value="1"/>
</dbReference>
<dbReference type="EMBL" id="JAFEMO010000009">
    <property type="protein sequence ID" value="KAH7564838.1"/>
    <property type="molecule type" value="Genomic_DNA"/>
</dbReference>
<feature type="region of interest" description="Disordered" evidence="1">
    <location>
        <begin position="995"/>
        <end position="1042"/>
    </location>
</feature>
<dbReference type="PANTHER" id="PTHR10887">
    <property type="entry name" value="DNA2/NAM7 HELICASE FAMILY"/>
    <property type="match status" value="1"/>
</dbReference>
<evidence type="ECO:0000256" key="1">
    <source>
        <dbReference type="SAM" id="MobiDB-lite"/>
    </source>
</evidence>
<feature type="compositionally biased region" description="Basic and acidic residues" evidence="1">
    <location>
        <begin position="1010"/>
        <end position="1034"/>
    </location>
</feature>
<dbReference type="Gene3D" id="3.40.50.300">
    <property type="entry name" value="P-loop containing nucleotide triphosphate hydrolases"/>
    <property type="match status" value="2"/>
</dbReference>
<evidence type="ECO:0000259" key="4">
    <source>
        <dbReference type="Pfam" id="PF23576"/>
    </source>
</evidence>
<dbReference type="CDD" id="cd18042">
    <property type="entry name" value="DEXXQc_SETX"/>
    <property type="match status" value="1"/>
</dbReference>
<organism evidence="5 6">
    <name type="scientific">Xanthoceras sorbifolium</name>
    <dbReference type="NCBI Taxonomy" id="99658"/>
    <lineage>
        <taxon>Eukaryota</taxon>
        <taxon>Viridiplantae</taxon>
        <taxon>Streptophyta</taxon>
        <taxon>Embryophyta</taxon>
        <taxon>Tracheophyta</taxon>
        <taxon>Spermatophyta</taxon>
        <taxon>Magnoliopsida</taxon>
        <taxon>eudicotyledons</taxon>
        <taxon>Gunneridae</taxon>
        <taxon>Pentapetalae</taxon>
        <taxon>rosids</taxon>
        <taxon>malvids</taxon>
        <taxon>Sapindales</taxon>
        <taxon>Sapindaceae</taxon>
        <taxon>Xanthoceroideae</taxon>
        <taxon>Xanthoceras</taxon>
    </lineage>
</organism>
<evidence type="ECO:0000313" key="5">
    <source>
        <dbReference type="EMBL" id="KAH7564838.1"/>
    </source>
</evidence>
<feature type="compositionally biased region" description="Basic and acidic residues" evidence="1">
    <location>
        <begin position="2058"/>
        <end position="2079"/>
    </location>
</feature>
<evidence type="ECO:0000259" key="2">
    <source>
        <dbReference type="Pfam" id="PF13086"/>
    </source>
</evidence>
<feature type="domain" description="Helicase SEN1 beta-barrel" evidence="4">
    <location>
        <begin position="1221"/>
        <end position="1327"/>
    </location>
</feature>
<dbReference type="SUPFAM" id="SSF52540">
    <property type="entry name" value="P-loop containing nucleoside triphosphate hydrolases"/>
    <property type="match status" value="1"/>
</dbReference>
<feature type="compositionally biased region" description="Basic and acidic residues" evidence="1">
    <location>
        <begin position="2014"/>
        <end position="2026"/>
    </location>
</feature>
<feature type="compositionally biased region" description="Basic and acidic residues" evidence="1">
    <location>
        <begin position="2169"/>
        <end position="2180"/>
    </location>
</feature>
<feature type="compositionally biased region" description="Basic residues" evidence="1">
    <location>
        <begin position="2240"/>
        <end position="2249"/>
    </location>
</feature>
<dbReference type="CDD" id="cd18808">
    <property type="entry name" value="SF1_C_Upf1"/>
    <property type="match status" value="1"/>
</dbReference>
<accession>A0ABQ8HKI0</accession>
<protein>
    <recommendedName>
        <fullName evidence="7">Helicase SEN1</fullName>
    </recommendedName>
</protein>
<sequence>MEKRIVSRRELLDRWRGIEEEEEQDDENDPYRRRRLHHHKEEWFADAFNFLISLPKQNHIWCGSWDIMGPLLETFYNYYKDERDDSPLRILWKRISEEMQHCIQCISQHHQAQEMYSMEYELSTIGPLLDVLRSLDEERVTQHLKEINSRLACQEYNPQNDNGEVVCVMYEVLMFPVLLDDQSLFTEFETFIESVDNMHELALAGDQHFPGVFALLFFNRRVRTIGRRLARSMGKLRRATDLEPLQPLLKKFIGFLETEVLPSTFKTSRPRSQLERLPIWLGITSLLEFLEPPALEEGILENYPIFFDIVLNHISGDSPEFSHAVSCLRELFKMLGYKLWLRSTLSPSVMRNTLLGQCFHTRILSLQSLEALQDGEHEKQRRNFLYFLLHQVPASGNFSVLTTKVACKIALLIVLRGYKMNPPCPPSECAHMWGPFLVSSLKDASLHSSLRQPAFDLIQSIIVSDAAALITSMMNSDRPLNTDKIVSMEVNDDVDDYKFPVAPDVEDNENCCWSEFSAQNKITSREYRGWMCIPMLWIDNLKLPLKWHLMLELGLHRLLQKSLLHLGGRFQAGCDDGGGGKESKNSLEVSTMYLPLIRTFKRLTAHFIVQIGRGELRKQWTWEPRMGESLILLLIDPNDNVRQCSKSILEQVSNTRGLACGLKFLCSNGSSLSAIFLGFRHALKLVQLDSVLLKFQTLHHLFFVLRKIFEEGNLSNSDLLENSSDHLGTKEFSSQGGFLRQPVFDHLDVNVRQVSNIDQKWEKFHYLLSEITWPSLQRCLLEGKTFLDYSLCQMTCIRILEILPVVFGKLCPLFFTDSFDSRTLVKNTFDFKWLNDLMDWGKSQLKVISVYWKRAVTSLLNLLKQSCISTSVVTVRSIESLISSDDCDMDELTEKISHLCVSLSKEASCSIGKTSLRSKALFSEGLPIERESADDETDKELSVGQVNLFDIESKQCRWDSNTVAPISDKSDSQTDSLKKNNLSADVSKDLLDAFQERNKDHSSVTSQKQNFDKSRDKPPDSQKSKVLDGKKKDINSGCTANDSFSSQDRFGLKKKSVEPLSSKPVKQSCNNMVGKATDTMLKELVRDAENDPLESALKYVKPQPSFLTKSGPFVPKRQVIQLKSPFENQSGHLNRLQTGLKRFRPPRLDDWYKPILEINYFATVGLASASEDENRTLSKLKEVPVSFQSPEQYVGIFRPLVLEEFKAQLHSSFLEMSSLEEMYCGCLSVLSVERVDDFHLVRFVHDDNESMTSKSFSENDLVLLTRESPQKTSHDVHMVGKVERRERDNKRRSSILLIRFYLQNGSLRLNQARRNLLERSKWHASRIMSITPQLREFQALSSLTDIPILPVILKPVRVSLGSNELREPDLGNISQPLRQILKSSFNESQLEAISVAIGSSRVNKDFELSLIQGPPGTGKTRTIVAIVSALLAKKHSSNGHLKQISCSSTNSRPKIGQSAAIARAWQDAALARQLNDDRERDRKSLENSVRGRVLICAQSNAAVDELVSRISKEGLYGADGRMYKPYLVRVGNMKTVHQNSLPFFIDTLVDHRLAEEKMNLAAAKNDSSAESSITLRSNLEKLVDRIRFFEAKRANIKDGKNSELENVLEDEAHKGDEVKEMSDRELETKLRKLYEQKKQIYKDLSAAQLQEKKSNEEIKTLKHKLRRSILREAEIVVTTLSGCGGDLYGVCSESISNFKFANPSENTLFDAVVIDEAAQVALEPATLIPLQLLKSNGTQCIMVGDPKQLPATVLSNTASKFLYECSMFERLQRAGHPVVMLTKQYRMHPDICRFPSLHFYESKLLNGEQMSTKSASFHGTEGLGPYVFYDIIDGRELHGKNSGAFSLYNEHEAEAAVELLRFFKKRYPSEFIGGRIGIITPYKCQLQLLRSRFSSAFGSSVISDMEFNTVDGFQGREVDILILSTVRATDSFSAPSGISSSSIGFVADVRRMNVALTRARLSLWILGNARTLRNNCNWAALVNDAKERNRVITVQRPYGRMFKSASRKNPTAGNHDDRSSQLKDGDANQFSNRTVAGDDNTGSSKREKFQNSHRRAKDKQDFPRKRDHPSVVENGENRQSKNVKCAVLEEDGLDGDDRGEGHKKKSNSVITSGKRKDKGEESKSNLDNSGQQAGDNYSSFHGSKGLKKSSEHGRSQRKSKGSTPMGGSLKEKEANDRGRDPNTVGGSADLIAKRKQQREAVDAILCSSLISSKKSEQSVKHAPSKRSLSPTSIASGGMKPPKKRKGIVS</sequence>
<comment type="caution">
    <text evidence="5">The sequence shown here is derived from an EMBL/GenBank/DDBJ whole genome shotgun (WGS) entry which is preliminary data.</text>
</comment>
<feature type="region of interest" description="Disordered" evidence="1">
    <location>
        <begin position="2001"/>
        <end position="2249"/>
    </location>
</feature>
<dbReference type="InterPro" id="IPR041679">
    <property type="entry name" value="DNA2/NAM7-like_C"/>
</dbReference>
<evidence type="ECO:0000313" key="6">
    <source>
        <dbReference type="Proteomes" id="UP000827721"/>
    </source>
</evidence>
<dbReference type="Pfam" id="PF23576">
    <property type="entry name" value="SEN1_barrel"/>
    <property type="match status" value="1"/>
</dbReference>
<gene>
    <name evidence="5" type="ORF">JRO89_XS09G0036900</name>
</gene>
<evidence type="ECO:0000259" key="3">
    <source>
        <dbReference type="Pfam" id="PF13087"/>
    </source>
</evidence>
<dbReference type="Pfam" id="PF13086">
    <property type="entry name" value="AAA_11"/>
    <property type="match status" value="1"/>
</dbReference>
<evidence type="ECO:0008006" key="7">
    <source>
        <dbReference type="Google" id="ProtNLM"/>
    </source>
</evidence>
<proteinExistence type="predicted"/>
<feature type="domain" description="DNA2/NAM7 helicase-like C-terminal" evidence="3">
    <location>
        <begin position="1763"/>
        <end position="1969"/>
    </location>
</feature>
<dbReference type="Proteomes" id="UP000827721">
    <property type="component" value="Unassembled WGS sequence"/>
</dbReference>
<feature type="compositionally biased region" description="Polar residues" evidence="1">
    <location>
        <begin position="2125"/>
        <end position="2141"/>
    </location>
</feature>
<reference evidence="5 6" key="1">
    <citation type="submission" date="2021-02" db="EMBL/GenBank/DDBJ databases">
        <title>Plant Genome Project.</title>
        <authorList>
            <person name="Zhang R.-G."/>
        </authorList>
    </citation>
    <scope>NUCLEOTIDE SEQUENCE [LARGE SCALE GENOMIC DNA]</scope>
    <source>
        <tissue evidence="5">Leaves</tissue>
    </source>
</reference>
<dbReference type="InterPro" id="IPR056474">
    <property type="entry name" value="SEN1_barrel"/>
</dbReference>
<dbReference type="InterPro" id="IPR027417">
    <property type="entry name" value="P-loop_NTPase"/>
</dbReference>
<keyword evidence="6" id="KW-1185">Reference proteome</keyword>
<dbReference type="InterPro" id="IPR047187">
    <property type="entry name" value="SF1_C_Upf1"/>
</dbReference>
<dbReference type="PANTHER" id="PTHR10887:SF495">
    <property type="entry name" value="HELICASE SENATAXIN ISOFORM X1-RELATED"/>
    <property type="match status" value="1"/>
</dbReference>
<dbReference type="InterPro" id="IPR041677">
    <property type="entry name" value="DNA2/NAM7_AAA_11"/>
</dbReference>
<feature type="domain" description="DNA2/NAM7 helicase helicase" evidence="2">
    <location>
        <begin position="1385"/>
        <end position="1756"/>
    </location>
</feature>